<accession>A0A1M6RSK3</accession>
<feature type="coiled-coil region" evidence="7">
    <location>
        <begin position="57"/>
        <end position="91"/>
    </location>
</feature>
<keyword evidence="3 8" id="KW-0812">Transmembrane</keyword>
<dbReference type="STRING" id="1121421.SAMN02745123_01598"/>
<dbReference type="InterPro" id="IPR007060">
    <property type="entry name" value="FtsL/DivIC"/>
</dbReference>
<dbReference type="OrthoDB" id="9815382at2"/>
<evidence type="ECO:0000256" key="3">
    <source>
        <dbReference type="ARBA" id="ARBA00022692"/>
    </source>
</evidence>
<sequence>MISTGKNKVTELKLHREHKEKATRLRSGRGNSKMMMFMVLAVVGYIVFSLTSQFNRLHSMQTNVESLQKQVKEIETRNTALREQIKQIKSDAYIEQAAREQLGLVKPGETLVVPTQSQQGADASKQQQGTAEGFEVKYKNIYD</sequence>
<evidence type="ECO:0000256" key="6">
    <source>
        <dbReference type="ARBA" id="ARBA00023306"/>
    </source>
</evidence>
<keyword evidence="4 8" id="KW-1133">Transmembrane helix</keyword>
<keyword evidence="7" id="KW-0175">Coiled coil</keyword>
<protein>
    <submittedName>
        <fullName evidence="9">Cell division protein DivIC</fullName>
    </submittedName>
</protein>
<dbReference type="EMBL" id="FRAR01000011">
    <property type="protein sequence ID" value="SHK35435.1"/>
    <property type="molecule type" value="Genomic_DNA"/>
</dbReference>
<dbReference type="RefSeq" id="WP_072912795.1">
    <property type="nucleotide sequence ID" value="NZ_FRAR01000011.1"/>
</dbReference>
<dbReference type="Pfam" id="PF04977">
    <property type="entry name" value="DivIC"/>
    <property type="match status" value="1"/>
</dbReference>
<evidence type="ECO:0000256" key="4">
    <source>
        <dbReference type="ARBA" id="ARBA00022989"/>
    </source>
</evidence>
<dbReference type="Proteomes" id="UP000183997">
    <property type="component" value="Unassembled WGS sequence"/>
</dbReference>
<dbReference type="GO" id="GO:0030428">
    <property type="term" value="C:cell septum"/>
    <property type="evidence" value="ECO:0007669"/>
    <property type="project" value="TreeGrafter"/>
</dbReference>
<dbReference type="AlphaFoldDB" id="A0A1M6RSK3"/>
<evidence type="ECO:0000256" key="7">
    <source>
        <dbReference type="SAM" id="Coils"/>
    </source>
</evidence>
<keyword evidence="10" id="KW-1185">Reference proteome</keyword>
<organism evidence="9 10">
    <name type="scientific">Desulforamulus aeronauticus DSM 10349</name>
    <dbReference type="NCBI Taxonomy" id="1121421"/>
    <lineage>
        <taxon>Bacteria</taxon>
        <taxon>Bacillati</taxon>
        <taxon>Bacillota</taxon>
        <taxon>Clostridia</taxon>
        <taxon>Eubacteriales</taxon>
        <taxon>Peptococcaceae</taxon>
        <taxon>Desulforamulus</taxon>
    </lineage>
</organism>
<proteinExistence type="predicted"/>
<dbReference type="PANTHER" id="PTHR37485:SF1">
    <property type="entry name" value="CELL DIVISION PROTEIN FTSB"/>
    <property type="match status" value="1"/>
</dbReference>
<keyword evidence="6" id="KW-0131">Cell cycle</keyword>
<evidence type="ECO:0000313" key="9">
    <source>
        <dbReference type="EMBL" id="SHK35435.1"/>
    </source>
</evidence>
<dbReference type="GO" id="GO:0043093">
    <property type="term" value="P:FtsZ-dependent cytokinesis"/>
    <property type="evidence" value="ECO:0007669"/>
    <property type="project" value="TreeGrafter"/>
</dbReference>
<gene>
    <name evidence="9" type="ORF">SAMN02745123_01598</name>
</gene>
<keyword evidence="5 8" id="KW-0472">Membrane</keyword>
<keyword evidence="2 9" id="KW-0132">Cell division</keyword>
<evidence type="ECO:0000256" key="8">
    <source>
        <dbReference type="SAM" id="Phobius"/>
    </source>
</evidence>
<dbReference type="PANTHER" id="PTHR37485">
    <property type="entry name" value="CELL DIVISION PROTEIN FTSB"/>
    <property type="match status" value="1"/>
</dbReference>
<keyword evidence="1" id="KW-1003">Cell membrane</keyword>
<dbReference type="Gene3D" id="1.20.5.340">
    <property type="match status" value="1"/>
</dbReference>
<feature type="transmembrane region" description="Helical" evidence="8">
    <location>
        <begin position="34"/>
        <end position="54"/>
    </location>
</feature>
<evidence type="ECO:0000256" key="2">
    <source>
        <dbReference type="ARBA" id="ARBA00022618"/>
    </source>
</evidence>
<evidence type="ECO:0000313" key="10">
    <source>
        <dbReference type="Proteomes" id="UP000183997"/>
    </source>
</evidence>
<reference evidence="10" key="1">
    <citation type="submission" date="2016-11" db="EMBL/GenBank/DDBJ databases">
        <authorList>
            <person name="Varghese N."/>
            <person name="Submissions S."/>
        </authorList>
    </citation>
    <scope>NUCLEOTIDE SEQUENCE [LARGE SCALE GENOMIC DNA]</scope>
    <source>
        <strain evidence="10">DSM 10349</strain>
    </source>
</reference>
<evidence type="ECO:0000256" key="5">
    <source>
        <dbReference type="ARBA" id="ARBA00023136"/>
    </source>
</evidence>
<name>A0A1M6RSK3_9FIRM</name>
<evidence type="ECO:0000256" key="1">
    <source>
        <dbReference type="ARBA" id="ARBA00022475"/>
    </source>
</evidence>
<dbReference type="InterPro" id="IPR023081">
    <property type="entry name" value="Cell_div_FtsB"/>
</dbReference>